<keyword evidence="2" id="KW-1185">Reference proteome</keyword>
<sequence>MSVSACSTPIYNSQIPISNNIEIALGIKNNRIYILLLNKSIDGDSISLSKFLKIDYIYDAAAYDHGYILLQLLEKIGDTQLSKELQKLNKTEIKTVQNYFNLGVDGIDSQEVQQLQKNYPKSFEILKIRK</sequence>
<dbReference type="OrthoDB" id="1454299at2"/>
<dbReference type="Proteomes" id="UP000464318">
    <property type="component" value="Chromosome"/>
</dbReference>
<organism evidence="1 2">
    <name type="scientific">Bergeyella cardium</name>
    <dbReference type="NCBI Taxonomy" id="1585976"/>
    <lineage>
        <taxon>Bacteria</taxon>
        <taxon>Pseudomonadati</taxon>
        <taxon>Bacteroidota</taxon>
        <taxon>Flavobacteriia</taxon>
        <taxon>Flavobacteriales</taxon>
        <taxon>Weeksellaceae</taxon>
        <taxon>Bergeyella</taxon>
    </lineage>
</organism>
<gene>
    <name evidence="1" type="ORF">DBX24_06905</name>
</gene>
<protein>
    <submittedName>
        <fullName evidence="1">Uncharacterized protein</fullName>
    </submittedName>
</protein>
<dbReference type="EMBL" id="CP029149">
    <property type="protein sequence ID" value="QHN65626.1"/>
    <property type="molecule type" value="Genomic_DNA"/>
</dbReference>
<reference evidence="1 2" key="1">
    <citation type="submission" date="2018-04" db="EMBL/GenBank/DDBJ databases">
        <title>Characteristic and Complete Genome Sequencing of A Novel Member of Infective Endocarditis Causative Bacteria: Bergeyella cardium QL-PH.</title>
        <authorList>
            <person name="Pan H."/>
            <person name="Sun E."/>
            <person name="Zhang Y."/>
        </authorList>
    </citation>
    <scope>NUCLEOTIDE SEQUENCE [LARGE SCALE GENOMIC DNA]</scope>
    <source>
        <strain evidence="1 2">HPQL</strain>
    </source>
</reference>
<name>A0A6P1QU53_9FLAO</name>
<proteinExistence type="predicted"/>
<dbReference type="KEGG" id="bcad:DBX24_06905"/>
<dbReference type="RefSeq" id="WP_160224386.1">
    <property type="nucleotide sequence ID" value="NZ_CP029149.1"/>
</dbReference>
<accession>A0A6P1QU53</accession>
<evidence type="ECO:0000313" key="2">
    <source>
        <dbReference type="Proteomes" id="UP000464318"/>
    </source>
</evidence>
<dbReference type="AlphaFoldDB" id="A0A6P1QU53"/>
<evidence type="ECO:0000313" key="1">
    <source>
        <dbReference type="EMBL" id="QHN65626.1"/>
    </source>
</evidence>